<comment type="caution">
    <text evidence="2">The sequence shown here is derived from an EMBL/GenBank/DDBJ whole genome shotgun (WGS) entry which is preliminary data.</text>
</comment>
<feature type="compositionally biased region" description="Basic and acidic residues" evidence="1">
    <location>
        <begin position="84"/>
        <end position="97"/>
    </location>
</feature>
<feature type="compositionally biased region" description="Basic and acidic residues" evidence="1">
    <location>
        <begin position="199"/>
        <end position="209"/>
    </location>
</feature>
<evidence type="ECO:0000313" key="3">
    <source>
        <dbReference type="Proteomes" id="UP001153365"/>
    </source>
</evidence>
<reference evidence="2" key="1">
    <citation type="submission" date="2022-06" db="EMBL/GenBank/DDBJ databases">
        <authorList>
            <consortium name="SYNGENTA / RWTH Aachen University"/>
        </authorList>
    </citation>
    <scope>NUCLEOTIDE SEQUENCE</scope>
</reference>
<feature type="compositionally biased region" description="Acidic residues" evidence="1">
    <location>
        <begin position="98"/>
        <end position="107"/>
    </location>
</feature>
<dbReference type="EMBL" id="CALTRL010004174">
    <property type="protein sequence ID" value="CAH7682616.1"/>
    <property type="molecule type" value="Genomic_DNA"/>
</dbReference>
<sequence length="394" mass="44028">MSSERLDLNGLAIEDDMEDDEDFDNLLDRFEDSKHHKADHLNNSSNIPLDQSKPSKATTTTSSSATNLNKTSSSSSLSSSSLNDSKKPEQTKHRNDLRDDDDDDEKLSEDFIKDLTEGMEALLAGIHDQDNGELSRYLESLRATNSKDEGGGTVERSTDPSSIAVTKTKDDDQKAHLLSASSNKATEASNSNKNLIKNADNKEGKRSDNSKNFQDAIQDTIEKLKQSEDFASSKDNSGNGALPASEEELASLLERLMTGDGEGLNDEGELQKIMQSFMEELMSKEIMYEPMRDMNRLYGDWISSNRPKLSIEELKRYESQCQIVKEVVEKFEDPRWDSEEKRGGEDFSNRQKEVVELLNRMQDLGPPPKEIMGEMPPGFLGEDGLPNPEQCIPS</sequence>
<dbReference type="Proteomes" id="UP001153365">
    <property type="component" value="Unassembled WGS sequence"/>
</dbReference>
<dbReference type="Gene3D" id="1.20.120.900">
    <property type="entry name" value="Pex19, mPTS binding domain"/>
    <property type="match status" value="1"/>
</dbReference>
<dbReference type="GO" id="GO:0045046">
    <property type="term" value="P:protein import into peroxisome membrane"/>
    <property type="evidence" value="ECO:0007669"/>
    <property type="project" value="TreeGrafter"/>
</dbReference>
<feature type="compositionally biased region" description="Low complexity" evidence="1">
    <location>
        <begin position="52"/>
        <end position="83"/>
    </location>
</feature>
<dbReference type="PANTHER" id="PTHR12774:SF2">
    <property type="entry name" value="PEROXISOMAL BIOGENESIS FACTOR 19"/>
    <property type="match status" value="1"/>
</dbReference>
<dbReference type="GO" id="GO:0033328">
    <property type="term" value="F:peroxisome membrane targeting sequence binding"/>
    <property type="evidence" value="ECO:0007669"/>
    <property type="project" value="TreeGrafter"/>
</dbReference>
<dbReference type="PANTHER" id="PTHR12774">
    <property type="entry name" value="PEROXISOMAL BIOGENESIS FACTOR 19"/>
    <property type="match status" value="1"/>
</dbReference>
<feature type="compositionally biased region" description="Polar residues" evidence="1">
    <location>
        <begin position="179"/>
        <end position="195"/>
    </location>
</feature>
<dbReference type="GO" id="GO:0005778">
    <property type="term" value="C:peroxisomal membrane"/>
    <property type="evidence" value="ECO:0007669"/>
    <property type="project" value="TreeGrafter"/>
</dbReference>
<proteinExistence type="predicted"/>
<dbReference type="Pfam" id="PF04614">
    <property type="entry name" value="Pex19"/>
    <property type="match status" value="1"/>
</dbReference>
<gene>
    <name evidence="2" type="ORF">PPACK8108_LOCUS15617</name>
</gene>
<evidence type="ECO:0000313" key="2">
    <source>
        <dbReference type="EMBL" id="CAH7682616.1"/>
    </source>
</evidence>
<accession>A0AAV0B6T1</accession>
<organism evidence="2 3">
    <name type="scientific">Phakopsora pachyrhizi</name>
    <name type="common">Asian soybean rust disease fungus</name>
    <dbReference type="NCBI Taxonomy" id="170000"/>
    <lineage>
        <taxon>Eukaryota</taxon>
        <taxon>Fungi</taxon>
        <taxon>Dikarya</taxon>
        <taxon>Basidiomycota</taxon>
        <taxon>Pucciniomycotina</taxon>
        <taxon>Pucciniomycetes</taxon>
        <taxon>Pucciniales</taxon>
        <taxon>Phakopsoraceae</taxon>
        <taxon>Phakopsora</taxon>
    </lineage>
</organism>
<dbReference type="AlphaFoldDB" id="A0AAV0B6T1"/>
<feature type="compositionally biased region" description="Basic and acidic residues" evidence="1">
    <location>
        <begin position="220"/>
        <end position="232"/>
    </location>
</feature>
<feature type="region of interest" description="Disordered" evidence="1">
    <location>
        <begin position="362"/>
        <end position="394"/>
    </location>
</feature>
<feature type="region of interest" description="Disordered" evidence="1">
    <location>
        <begin position="138"/>
        <end position="251"/>
    </location>
</feature>
<protein>
    <submittedName>
        <fullName evidence="2">Pex19 protein family-domain-containing protein</fullName>
    </submittedName>
</protein>
<keyword evidence="3" id="KW-1185">Reference proteome</keyword>
<dbReference type="InterPro" id="IPR038322">
    <property type="entry name" value="Pex19_C_sf"/>
</dbReference>
<feature type="region of interest" description="Disordered" evidence="1">
    <location>
        <begin position="35"/>
        <end position="112"/>
    </location>
</feature>
<name>A0AAV0B6T1_PHAPC</name>
<dbReference type="InterPro" id="IPR006708">
    <property type="entry name" value="Pex19"/>
</dbReference>
<evidence type="ECO:0000256" key="1">
    <source>
        <dbReference type="SAM" id="MobiDB-lite"/>
    </source>
</evidence>